<accession>A0A0L7T8C9</accession>
<evidence type="ECO:0000313" key="1">
    <source>
        <dbReference type="EMBL" id="KOC91619.1"/>
    </source>
</evidence>
<name>A0A0L7T8C9_9GAMM</name>
<proteinExistence type="predicted"/>
<dbReference type="OrthoDB" id="10009132at2"/>
<dbReference type="Proteomes" id="UP000037088">
    <property type="component" value="Unassembled WGS sequence"/>
</dbReference>
<dbReference type="Proteomes" id="UP000036851">
    <property type="component" value="Unassembled WGS sequence"/>
</dbReference>
<organism evidence="1 4">
    <name type="scientific">Winslowiella iniecta</name>
    <dbReference type="NCBI Taxonomy" id="1560201"/>
    <lineage>
        <taxon>Bacteria</taxon>
        <taxon>Pseudomonadati</taxon>
        <taxon>Pseudomonadota</taxon>
        <taxon>Gammaproteobacteria</taxon>
        <taxon>Enterobacterales</taxon>
        <taxon>Erwiniaceae</taxon>
        <taxon>Winslowiella</taxon>
    </lineage>
</organism>
<sequence length="510" mass="55638">MSHIENFSPMAVPTLKVADENQIVSALAANLVSASNEPASVKLYSLPAVANGSRLAEPSVAEPPVPSGSPLREKLVGIKNCLQNSIPNHLILQFGPQIKDPDTGIDFKFTPTVVLAGDHIEGYLWHTEIGTVIKTGSDAVNGYVLGVKQQGIEYNWNEQRLSYNRQELGRFELDFPYGKSGLQFTLALELGITSKTRTLAKSLQHAVQDTLTQVPAGTILLNNAFQQAGIFGPLIGLLSVPAVMDRILEWSVPGGNQRDNYLWFGLSVGYADYNGTVFPNLNNLEDPSLPGVNLQANVYLRHGSAMTYDFQSKKVTIPYIMQKLLGNYYHSLAEFIKDALQSRDALSRELTKAVANGAINTQVKSVILNIADEIIKSGGDRLDVQQANQSERDGALVNSAFEFIYQGTSAEEINSIPRDMLAQKIARSKQAYVIVERGAEGLQVFDIEGNVSSFGQIKSTASVITLYDEGIEHLNADLAMINIALTKGYSNIELLQAMAISPEQIQLPDQ</sequence>
<dbReference type="PATRIC" id="fig|1560201.3.peg.1100"/>
<protein>
    <submittedName>
        <fullName evidence="1">Uncharacterized protein</fullName>
    </submittedName>
</protein>
<comment type="caution">
    <text evidence="1">The sequence shown here is derived from an EMBL/GenBank/DDBJ whole genome shotgun (WGS) entry which is preliminary data.</text>
</comment>
<keyword evidence="4" id="KW-1185">Reference proteome</keyword>
<dbReference type="RefSeq" id="WP_052898182.1">
    <property type="nucleotide sequence ID" value="NZ_JRXE01000005.1"/>
</dbReference>
<evidence type="ECO:0000313" key="4">
    <source>
        <dbReference type="Proteomes" id="UP000037088"/>
    </source>
</evidence>
<reference evidence="3 4" key="1">
    <citation type="journal article" date="2015" name="Int. J. Syst. Evol. Microbiol.">
        <title>Erwinia iniecta sp. nov., isolated from Russian wheat aphids (Diuraphis noxia).</title>
        <authorList>
            <person name="Campillo T."/>
            <person name="Luna E."/>
            <person name="Portier P."/>
            <person name="Fischer-Le Saux M."/>
            <person name="Lapitan N."/>
            <person name="Tisserat N.A."/>
            <person name="Leach J.E."/>
        </authorList>
    </citation>
    <scope>NUCLEOTIDE SEQUENCE [LARGE SCALE GENOMIC DNA]</scope>
    <source>
        <strain evidence="1 4">B120</strain>
        <strain evidence="2 3">B149</strain>
    </source>
</reference>
<evidence type="ECO:0000313" key="2">
    <source>
        <dbReference type="EMBL" id="KOC94430.1"/>
    </source>
</evidence>
<evidence type="ECO:0000313" key="3">
    <source>
        <dbReference type="Proteomes" id="UP000036851"/>
    </source>
</evidence>
<gene>
    <name evidence="1" type="ORF">NG42_05115</name>
    <name evidence="2" type="ORF">NG43_04390</name>
</gene>
<dbReference type="EMBL" id="JRXE01000005">
    <property type="protein sequence ID" value="KOC91619.1"/>
    <property type="molecule type" value="Genomic_DNA"/>
</dbReference>
<dbReference type="EMBL" id="JRXF01000005">
    <property type="protein sequence ID" value="KOC94430.1"/>
    <property type="molecule type" value="Genomic_DNA"/>
</dbReference>
<dbReference type="AlphaFoldDB" id="A0A0L7T8C9"/>